<dbReference type="AlphaFoldDB" id="A0A919CFC6"/>
<gene>
    <name evidence="1" type="ORF">GCM10010334_80610</name>
</gene>
<comment type="caution">
    <text evidence="1">The sequence shown here is derived from an EMBL/GenBank/DDBJ whole genome shotgun (WGS) entry which is preliminary data.</text>
</comment>
<evidence type="ECO:0000313" key="1">
    <source>
        <dbReference type="EMBL" id="GHD18135.1"/>
    </source>
</evidence>
<sequence>MARLLREAGAREPVTALLARDPATQVSLDDPYNVAGLLGELREAGAQEQLTALTERLPAGGGFDPFIRAEGRREFRFGREPDGSVASPWAWEDLD</sequence>
<organism evidence="1 2">
    <name type="scientific">Streptomyces finlayi</name>
    <dbReference type="NCBI Taxonomy" id="67296"/>
    <lineage>
        <taxon>Bacteria</taxon>
        <taxon>Bacillati</taxon>
        <taxon>Actinomycetota</taxon>
        <taxon>Actinomycetes</taxon>
        <taxon>Kitasatosporales</taxon>
        <taxon>Streptomycetaceae</taxon>
        <taxon>Streptomyces</taxon>
    </lineage>
</organism>
<proteinExistence type="predicted"/>
<reference evidence="1" key="1">
    <citation type="journal article" date="2014" name="Int. J. Syst. Evol. Microbiol.">
        <title>Complete genome sequence of Corynebacterium casei LMG S-19264T (=DSM 44701T), isolated from a smear-ripened cheese.</title>
        <authorList>
            <consortium name="US DOE Joint Genome Institute (JGI-PGF)"/>
            <person name="Walter F."/>
            <person name="Albersmeier A."/>
            <person name="Kalinowski J."/>
            <person name="Ruckert C."/>
        </authorList>
    </citation>
    <scope>NUCLEOTIDE SEQUENCE</scope>
    <source>
        <strain evidence="1">JCM 4637</strain>
    </source>
</reference>
<dbReference type="EMBL" id="BMVC01000028">
    <property type="protein sequence ID" value="GHD18135.1"/>
    <property type="molecule type" value="Genomic_DNA"/>
</dbReference>
<evidence type="ECO:0000313" key="2">
    <source>
        <dbReference type="Proteomes" id="UP000638353"/>
    </source>
</evidence>
<dbReference type="Proteomes" id="UP000638353">
    <property type="component" value="Unassembled WGS sequence"/>
</dbReference>
<accession>A0A919CFC6</accession>
<protein>
    <submittedName>
        <fullName evidence="1">Uncharacterized protein</fullName>
    </submittedName>
</protein>
<reference evidence="1" key="2">
    <citation type="submission" date="2020-09" db="EMBL/GenBank/DDBJ databases">
        <authorList>
            <person name="Sun Q."/>
            <person name="Ohkuma M."/>
        </authorList>
    </citation>
    <scope>NUCLEOTIDE SEQUENCE</scope>
    <source>
        <strain evidence="1">JCM 4637</strain>
    </source>
</reference>
<name>A0A919CFC6_9ACTN</name>
<dbReference type="RefSeq" id="WP_189828113.1">
    <property type="nucleotide sequence ID" value="NZ_BMVC01000028.1"/>
</dbReference>